<dbReference type="PANTHER" id="PTHR34605">
    <property type="entry name" value="PHAGE_INTEGRASE DOMAIN-CONTAINING PROTEIN"/>
    <property type="match status" value="1"/>
</dbReference>
<evidence type="ECO:0008006" key="5">
    <source>
        <dbReference type="Google" id="ProtNLM"/>
    </source>
</evidence>
<dbReference type="GO" id="GO:0015074">
    <property type="term" value="P:DNA integration"/>
    <property type="evidence" value="ECO:0007669"/>
    <property type="project" value="InterPro"/>
</dbReference>
<dbReference type="InterPro" id="IPR010998">
    <property type="entry name" value="Integrase_recombinase_N"/>
</dbReference>
<organism evidence="3 4">
    <name type="scientific">Streptomyces subrutilus</name>
    <dbReference type="NCBI Taxonomy" id="36818"/>
    <lineage>
        <taxon>Bacteria</taxon>
        <taxon>Bacillati</taxon>
        <taxon>Actinomycetota</taxon>
        <taxon>Actinomycetes</taxon>
        <taxon>Kitasatosporales</taxon>
        <taxon>Streptomycetaceae</taxon>
        <taxon>Streptomyces</taxon>
    </lineage>
</organism>
<keyword evidence="3" id="KW-0614">Plasmid</keyword>
<dbReference type="GO" id="GO:0003677">
    <property type="term" value="F:DNA binding"/>
    <property type="evidence" value="ECO:0007669"/>
    <property type="project" value="UniProtKB-KW"/>
</dbReference>
<dbReference type="Proteomes" id="UP000095705">
    <property type="component" value="Plasmid pACMP2"/>
</dbReference>
<keyword evidence="1" id="KW-0238">DNA-binding</keyword>
<dbReference type="Gene3D" id="1.10.150.130">
    <property type="match status" value="1"/>
</dbReference>
<gene>
    <name evidence="3" type="ORF">BGK67_35495</name>
</gene>
<dbReference type="Gene3D" id="1.10.443.10">
    <property type="entry name" value="Intergrase catalytic core"/>
    <property type="match status" value="1"/>
</dbReference>
<evidence type="ECO:0000256" key="1">
    <source>
        <dbReference type="ARBA" id="ARBA00023125"/>
    </source>
</evidence>
<dbReference type="SUPFAM" id="SSF56349">
    <property type="entry name" value="DNA breaking-rejoining enzymes"/>
    <property type="match status" value="2"/>
</dbReference>
<protein>
    <recommendedName>
        <fullName evidence="5">Integrase</fullName>
    </recommendedName>
</protein>
<dbReference type="GO" id="GO:0006310">
    <property type="term" value="P:DNA recombination"/>
    <property type="evidence" value="ECO:0007669"/>
    <property type="project" value="UniProtKB-KW"/>
</dbReference>
<dbReference type="SUPFAM" id="SSF47823">
    <property type="entry name" value="lambda integrase-like, N-terminal domain"/>
    <property type="match status" value="1"/>
</dbReference>
<dbReference type="AlphaFoldDB" id="A0A1E5NXG7"/>
<name>A0A1E5NXG7_9ACTN</name>
<keyword evidence="2" id="KW-0233">DNA recombination</keyword>
<evidence type="ECO:0000313" key="3">
    <source>
        <dbReference type="EMBL" id="OEJ20941.1"/>
    </source>
</evidence>
<dbReference type="InterPro" id="IPR013762">
    <property type="entry name" value="Integrase-like_cat_sf"/>
</dbReference>
<geneLocation type="plasmid" evidence="4">
    <name>pacmp2</name>
</geneLocation>
<dbReference type="InterPro" id="IPR052925">
    <property type="entry name" value="Phage_Integrase-like_Recomb"/>
</dbReference>
<dbReference type="InterPro" id="IPR011010">
    <property type="entry name" value="DNA_brk_join_enz"/>
</dbReference>
<keyword evidence="4" id="KW-1185">Reference proteome</keyword>
<reference evidence="3 4" key="1">
    <citation type="submission" date="2016-08" db="EMBL/GenBank/DDBJ databases">
        <title>The complete genome of Streptomyces subrutilus 10-1-1.</title>
        <authorList>
            <person name="Chen X."/>
        </authorList>
    </citation>
    <scope>NUCLEOTIDE SEQUENCE [LARGE SCALE GENOMIC DNA]</scope>
    <source>
        <strain evidence="3 4">10-1-1</strain>
        <plasmid evidence="4">pacmp2</plasmid>
    </source>
</reference>
<comment type="caution">
    <text evidence="3">The sequence shown here is derived from an EMBL/GenBank/DDBJ whole genome shotgun (WGS) entry which is preliminary data.</text>
</comment>
<proteinExistence type="predicted"/>
<evidence type="ECO:0000256" key="2">
    <source>
        <dbReference type="ARBA" id="ARBA00023172"/>
    </source>
</evidence>
<dbReference type="EMBL" id="MEHK01000006">
    <property type="protein sequence ID" value="OEJ20941.1"/>
    <property type="molecule type" value="Genomic_DNA"/>
</dbReference>
<accession>A0A1E5NXG7</accession>
<evidence type="ECO:0000313" key="4">
    <source>
        <dbReference type="Proteomes" id="UP000095705"/>
    </source>
</evidence>
<dbReference type="PANTHER" id="PTHR34605:SF4">
    <property type="entry name" value="DNA ADENINE METHYLTRANSFERASE"/>
    <property type="match status" value="1"/>
</dbReference>
<sequence length="396" mass="43208">MRLSTSAAKWFKESVPKSSRDARAWRWREYAEWCTGADFHTAERGAVASFLGALADRGHPVKTLQALSGTLRGLRALDGSPLDAEELKAIEGVIRGRAKYEAKGVGGVKPGPLKADGVTPEDLLRMVRTLDRSTPRGARDAVTLLLDWWMAGRCSEPAALSLHDQQILAVQLVDEVTGEIQEVPALEVEIRESKADQDAVGETVRILAPLDAPELCPITALQQWLDVLADADQLTDGPLLRRIDRHGNIGSAAAGRRNDSEDRQGGITARTVRNIVKAAARAAKLIKPEHEAAVAEVWASRADAVAAARAAETETGASSILATWRQALRRALQKGRRITGHSMRRGFIQAALRNRKPPHQVAAHSRHAPKSRAFWEYVDSVPDWTQNATMDLRLAA</sequence>